<feature type="signal peptide" evidence="2">
    <location>
        <begin position="1"/>
        <end position="27"/>
    </location>
</feature>
<reference evidence="3 4" key="1">
    <citation type="submission" date="2020-04" db="EMBL/GenBank/DDBJ databases">
        <title>Arthrobacter sp. nov.</title>
        <authorList>
            <person name="Liu S."/>
        </authorList>
    </citation>
    <scope>NUCLEOTIDE SEQUENCE [LARGE SCALE GENOMIC DNA]</scope>
    <source>
        <strain evidence="3 4">E918</strain>
    </source>
</reference>
<gene>
    <name evidence="3" type="ORF">HGG74_09595</name>
</gene>
<sequence>MRVPTKLGLYGAGLAALFAGSLAVAQAVMPAEVAPGWAAAAAQEGGTMEEHAPSGTTGPAAAGTGTDARGLSLEQDGYVLGPVEAPHETGQRGRLSFTVTGPDGDPLTGYTRSHEKELHLIIVRSDGAGFRHVHPVRDQDGVWSVPWQWDAPGSYRIFADFVPAALGSNVTLSRTIDVLGDVAGETSPASRSMSTTAETGGFTVALDGSLQAGGESTLRFTVTRGGKPVTSLQPYLGAYGHLVALREGDLAYLHVHPEGEPGDGRTEPGPAIEFMTQAPTAGTYLLYLDFQVDGVVHTAGFTLTAGTAASSPGQGGTHGHSSH</sequence>
<feature type="region of interest" description="Disordered" evidence="1">
    <location>
        <begin position="42"/>
        <end position="68"/>
    </location>
</feature>
<protein>
    <submittedName>
        <fullName evidence="3">Heavy-metal-associated domain-containing protein</fullName>
    </submittedName>
</protein>
<feature type="compositionally biased region" description="Low complexity" evidence="1">
    <location>
        <begin position="53"/>
        <end position="66"/>
    </location>
</feature>
<name>A0A7X6K3Y0_9MICC</name>
<evidence type="ECO:0000313" key="3">
    <source>
        <dbReference type="EMBL" id="NKX54787.1"/>
    </source>
</evidence>
<evidence type="ECO:0000313" key="4">
    <source>
        <dbReference type="Proteomes" id="UP000544090"/>
    </source>
</evidence>
<dbReference type="EMBL" id="JAAZSQ010000007">
    <property type="protein sequence ID" value="NKX54787.1"/>
    <property type="molecule type" value="Genomic_DNA"/>
</dbReference>
<evidence type="ECO:0000256" key="2">
    <source>
        <dbReference type="SAM" id="SignalP"/>
    </source>
</evidence>
<dbReference type="AlphaFoldDB" id="A0A7X6K3Y0"/>
<comment type="caution">
    <text evidence="3">The sequence shown here is derived from an EMBL/GenBank/DDBJ whole genome shotgun (WGS) entry which is preliminary data.</text>
</comment>
<accession>A0A7X6K3Y0</accession>
<feature type="region of interest" description="Disordered" evidence="1">
    <location>
        <begin position="84"/>
        <end position="106"/>
    </location>
</feature>
<feature type="chain" id="PRO_5031049060" evidence="2">
    <location>
        <begin position="28"/>
        <end position="323"/>
    </location>
</feature>
<keyword evidence="2" id="KW-0732">Signal</keyword>
<organism evidence="3 4">
    <name type="scientific">Arthrobacter mobilis</name>
    <dbReference type="NCBI Taxonomy" id="2724944"/>
    <lineage>
        <taxon>Bacteria</taxon>
        <taxon>Bacillati</taxon>
        <taxon>Actinomycetota</taxon>
        <taxon>Actinomycetes</taxon>
        <taxon>Micrococcales</taxon>
        <taxon>Micrococcaceae</taxon>
        <taxon>Arthrobacter</taxon>
    </lineage>
</organism>
<evidence type="ECO:0000256" key="1">
    <source>
        <dbReference type="SAM" id="MobiDB-lite"/>
    </source>
</evidence>
<keyword evidence="4" id="KW-1185">Reference proteome</keyword>
<dbReference type="RefSeq" id="WP_168486126.1">
    <property type="nucleotide sequence ID" value="NZ_JAAZSQ010000007.1"/>
</dbReference>
<proteinExistence type="predicted"/>
<dbReference type="Proteomes" id="UP000544090">
    <property type="component" value="Unassembled WGS sequence"/>
</dbReference>